<dbReference type="Proteomes" id="UP000321192">
    <property type="component" value="Unassembled WGS sequence"/>
</dbReference>
<evidence type="ECO:0000313" key="4">
    <source>
        <dbReference type="Proteomes" id="UP000002186"/>
    </source>
</evidence>
<feature type="transmembrane region" description="Helical" evidence="1">
    <location>
        <begin position="26"/>
        <end position="52"/>
    </location>
</feature>
<dbReference type="eggNOG" id="COG4459">
    <property type="taxonomic scope" value="Bacteria"/>
</dbReference>
<reference evidence="2 4" key="2">
    <citation type="journal article" date="2012" name="Stand. Genomic Sci.">
        <title>Complete genome sequence of Thauera aminoaromatica strain MZ1T.</title>
        <authorList>
            <person name="Jiang K."/>
            <person name="Sanseverino J."/>
            <person name="Chauhan A."/>
            <person name="Lucas S."/>
            <person name="Copeland A."/>
            <person name="Lapidus A."/>
            <person name="Del Rio T.G."/>
            <person name="Dalin E."/>
            <person name="Tice H."/>
            <person name="Bruce D."/>
            <person name="Goodwin L."/>
            <person name="Pitluck S."/>
            <person name="Sims D."/>
            <person name="Brettin T."/>
            <person name="Detter J.C."/>
            <person name="Han C."/>
            <person name="Chang Y.J."/>
            <person name="Larimer F."/>
            <person name="Land M."/>
            <person name="Hauser L."/>
            <person name="Kyrpides N.C."/>
            <person name="Mikhailova N."/>
            <person name="Moser S."/>
            <person name="Jegier P."/>
            <person name="Close D."/>
            <person name="Debruyn J.M."/>
            <person name="Wang Y."/>
            <person name="Layton A.C."/>
            <person name="Allen M.S."/>
            <person name="Sayler G.S."/>
        </authorList>
    </citation>
    <scope>NUCLEOTIDE SEQUENCE [LARGE SCALE GENOMIC DNA]</scope>
    <source>
        <strain evidence="2 4">MZ1T</strain>
    </source>
</reference>
<proteinExistence type="predicted"/>
<dbReference type="RefSeq" id="WP_004304957.1">
    <property type="nucleotide sequence ID" value="NC_011662.2"/>
</dbReference>
<dbReference type="Proteomes" id="UP000002186">
    <property type="component" value="Chromosome"/>
</dbReference>
<evidence type="ECO:0000313" key="3">
    <source>
        <dbReference type="EMBL" id="TXH82057.1"/>
    </source>
</evidence>
<organism evidence="2 4">
    <name type="scientific">Thauera aminoaromatica</name>
    <dbReference type="NCBI Taxonomy" id="164330"/>
    <lineage>
        <taxon>Bacteria</taxon>
        <taxon>Pseudomonadati</taxon>
        <taxon>Pseudomonadota</taxon>
        <taxon>Betaproteobacteria</taxon>
        <taxon>Rhodocyclales</taxon>
        <taxon>Zoogloeaceae</taxon>
        <taxon>Thauera</taxon>
    </lineage>
</organism>
<protein>
    <recommendedName>
        <fullName evidence="6">Periplasmic nitrate reductase, NapE protein</fullName>
    </recommendedName>
</protein>
<dbReference type="Pfam" id="PF06796">
    <property type="entry name" value="NapE"/>
    <property type="match status" value="1"/>
</dbReference>
<keyword evidence="4" id="KW-1185">Reference proteome</keyword>
<keyword evidence="1" id="KW-1133">Transmembrane helix</keyword>
<keyword evidence="1" id="KW-0472">Membrane</keyword>
<dbReference type="KEGG" id="tmz:Tmz1t_2729"/>
<dbReference type="EMBL" id="CP001281">
    <property type="protein sequence ID" value="ACR01330.1"/>
    <property type="molecule type" value="Genomic_DNA"/>
</dbReference>
<keyword evidence="1" id="KW-0812">Transmembrane</keyword>
<dbReference type="HOGENOM" id="CLU_200276_2_1_4"/>
<name>C4KAA4_THASP</name>
<evidence type="ECO:0008006" key="6">
    <source>
        <dbReference type="Google" id="ProtNLM"/>
    </source>
</evidence>
<dbReference type="STRING" id="85643.Tmz1t_2729"/>
<dbReference type="AlphaFoldDB" id="C4KAA4"/>
<reference evidence="3 5" key="3">
    <citation type="submission" date="2018-09" db="EMBL/GenBank/DDBJ databases">
        <title>Metagenome Assembled Genomes from an Advanced Water Purification Facility.</title>
        <authorList>
            <person name="Stamps B.W."/>
            <person name="Spear J.R."/>
        </authorList>
    </citation>
    <scope>NUCLEOTIDE SEQUENCE [LARGE SCALE GENOMIC DNA]</scope>
    <source>
        <strain evidence="3">Bin_27_1</strain>
    </source>
</reference>
<gene>
    <name evidence="2" type="ordered locus">Tmz1t_2729</name>
    <name evidence="3" type="ORF">E6Q80_16130</name>
</gene>
<dbReference type="OrthoDB" id="7596241at2"/>
<dbReference type="InterPro" id="IPR010649">
    <property type="entry name" value="NapE_TorE"/>
</dbReference>
<dbReference type="EMBL" id="SSFD01000256">
    <property type="protein sequence ID" value="TXH82057.1"/>
    <property type="molecule type" value="Genomic_DNA"/>
</dbReference>
<reference evidence="4" key="1">
    <citation type="submission" date="2009-05" db="EMBL/GenBank/DDBJ databases">
        <title>Complete sequence of chromosome of Thauera sp. MZ1T.</title>
        <authorList>
            <consortium name="US DOE Joint Genome Institute"/>
            <person name="Lucas S."/>
            <person name="Copeland A."/>
            <person name="Lapidus A."/>
            <person name="Glavina del Rio T."/>
            <person name="Dalin E."/>
            <person name="Tice H."/>
            <person name="Bruce D."/>
            <person name="Goodwin L."/>
            <person name="Pitluck S."/>
            <person name="Sims D."/>
            <person name="Brettin T."/>
            <person name="Detter J.C."/>
            <person name="Han C."/>
            <person name="Larimer F."/>
            <person name="Land M."/>
            <person name="Hauser L."/>
            <person name="Kyrpides N."/>
            <person name="Mikhailova N."/>
            <person name="Sayler G.S."/>
        </authorList>
    </citation>
    <scope>NUCLEOTIDE SEQUENCE [LARGE SCALE GENOMIC DNA]</scope>
    <source>
        <strain evidence="4">MZ1T</strain>
    </source>
</reference>
<evidence type="ECO:0000313" key="2">
    <source>
        <dbReference type="EMBL" id="ACR01330.1"/>
    </source>
</evidence>
<accession>A0A5C7SE73</accession>
<evidence type="ECO:0000313" key="5">
    <source>
        <dbReference type="Proteomes" id="UP000321192"/>
    </source>
</evidence>
<sequence length="61" mass="6676">MNNQASGHSAPSGTQAPQRPGEWRRFLLLAFVGLPITMVLAIAAYGFVVWFLQILFFGPPS</sequence>
<evidence type="ECO:0000256" key="1">
    <source>
        <dbReference type="SAM" id="Phobius"/>
    </source>
</evidence>
<accession>C4KAA4</accession>